<dbReference type="InterPro" id="IPR018090">
    <property type="entry name" value="Pyrmidine_PPas_bac/euk"/>
</dbReference>
<dbReference type="Proteomes" id="UP000252585">
    <property type="component" value="Unassembled WGS sequence"/>
</dbReference>
<dbReference type="EMBL" id="QPJJ01000012">
    <property type="protein sequence ID" value="RCW64855.1"/>
    <property type="molecule type" value="Genomic_DNA"/>
</dbReference>
<name>A0A368XAH6_9BACI</name>
<keyword evidence="9" id="KW-0808">Transferase</keyword>
<dbReference type="NCBIfam" id="NF004747">
    <property type="entry name" value="PRK06078.1"/>
    <property type="match status" value="1"/>
</dbReference>
<evidence type="ECO:0000313" key="13">
    <source>
        <dbReference type="EMBL" id="RCW64855.1"/>
    </source>
</evidence>
<dbReference type="AlphaFoldDB" id="A0A368XAH6"/>
<dbReference type="SUPFAM" id="SSF54680">
    <property type="entry name" value="Pyrimidine nucleoside phosphorylase C-terminal domain"/>
    <property type="match status" value="1"/>
</dbReference>
<reference evidence="13 14" key="1">
    <citation type="submission" date="2018-07" db="EMBL/GenBank/DDBJ databases">
        <title>Genomic Encyclopedia of Type Strains, Phase IV (KMG-IV): sequencing the most valuable type-strain genomes for metagenomic binning, comparative biology and taxonomic classification.</title>
        <authorList>
            <person name="Goeker M."/>
        </authorList>
    </citation>
    <scope>NUCLEOTIDE SEQUENCE [LARGE SCALE GENOMIC DNA]</scope>
    <source>
        <strain evidence="13 14">DSM 27696</strain>
    </source>
</reference>
<dbReference type="PANTHER" id="PTHR10515:SF0">
    <property type="entry name" value="THYMIDINE PHOSPHORYLASE"/>
    <property type="match status" value="1"/>
</dbReference>
<evidence type="ECO:0000256" key="1">
    <source>
        <dbReference type="ARBA" id="ARBA00001066"/>
    </source>
</evidence>
<dbReference type="InterPro" id="IPR017459">
    <property type="entry name" value="Glycosyl_Trfase_fam3_N_dom"/>
</dbReference>
<dbReference type="PANTHER" id="PTHR10515">
    <property type="entry name" value="THYMIDINE PHOSPHORYLASE"/>
    <property type="match status" value="1"/>
</dbReference>
<keyword evidence="14" id="KW-1185">Reference proteome</keyword>
<feature type="domain" description="Pyrimidine nucleoside phosphorylase C-terminal" evidence="12">
    <location>
        <begin position="345"/>
        <end position="418"/>
    </location>
</feature>
<comment type="catalytic activity">
    <reaction evidence="10">
        <text>uridine + phosphate = alpha-D-ribose 1-phosphate + uracil</text>
        <dbReference type="Rhea" id="RHEA:24388"/>
        <dbReference type="ChEBI" id="CHEBI:16704"/>
        <dbReference type="ChEBI" id="CHEBI:17568"/>
        <dbReference type="ChEBI" id="CHEBI:43474"/>
        <dbReference type="ChEBI" id="CHEBI:57720"/>
        <dbReference type="EC" id="2.4.2.2"/>
    </reaction>
</comment>
<evidence type="ECO:0000259" key="12">
    <source>
        <dbReference type="SMART" id="SM00941"/>
    </source>
</evidence>
<dbReference type="Gene3D" id="3.90.1170.30">
    <property type="entry name" value="Pyrimidine nucleoside phosphorylase-like, C-terminal domain"/>
    <property type="match status" value="1"/>
</dbReference>
<gene>
    <name evidence="13" type="ORF">DFR57_11232</name>
</gene>
<evidence type="ECO:0000256" key="2">
    <source>
        <dbReference type="ARBA" id="ARBA00001958"/>
    </source>
</evidence>
<dbReference type="SMART" id="SM00941">
    <property type="entry name" value="PYNP_C"/>
    <property type="match status" value="1"/>
</dbReference>
<dbReference type="PROSITE" id="PS00647">
    <property type="entry name" value="THYMID_PHOSPHORYLASE"/>
    <property type="match status" value="1"/>
</dbReference>
<evidence type="ECO:0000256" key="10">
    <source>
        <dbReference type="ARBA" id="ARBA00048453"/>
    </source>
</evidence>
<dbReference type="Gene3D" id="3.40.1030.10">
    <property type="entry name" value="Nucleoside phosphorylase/phosphoribosyltransferase catalytic domain"/>
    <property type="match status" value="1"/>
</dbReference>
<evidence type="ECO:0000256" key="9">
    <source>
        <dbReference type="ARBA" id="ARBA00022679"/>
    </source>
</evidence>
<dbReference type="Pfam" id="PF07831">
    <property type="entry name" value="PYNP_C"/>
    <property type="match status" value="1"/>
</dbReference>
<evidence type="ECO:0000256" key="8">
    <source>
        <dbReference type="ARBA" id="ARBA00022676"/>
    </source>
</evidence>
<evidence type="ECO:0000313" key="14">
    <source>
        <dbReference type="Proteomes" id="UP000252585"/>
    </source>
</evidence>
<evidence type="ECO:0000256" key="4">
    <source>
        <dbReference type="ARBA" id="ARBA00006915"/>
    </source>
</evidence>
<comment type="catalytic activity">
    <reaction evidence="11">
        <text>thymidine + phosphate = 2-deoxy-alpha-D-ribose 1-phosphate + thymine</text>
        <dbReference type="Rhea" id="RHEA:16037"/>
        <dbReference type="ChEBI" id="CHEBI:17748"/>
        <dbReference type="ChEBI" id="CHEBI:17821"/>
        <dbReference type="ChEBI" id="CHEBI:43474"/>
        <dbReference type="ChEBI" id="CHEBI:57259"/>
        <dbReference type="EC" id="2.4.2.2"/>
    </reaction>
</comment>
<dbReference type="InterPro" id="IPR036566">
    <property type="entry name" value="PYNP-like_C_sf"/>
</dbReference>
<keyword evidence="8" id="KW-0328">Glycosyltransferase</keyword>
<dbReference type="GO" id="GO:0004645">
    <property type="term" value="F:1,4-alpha-oligoglucan phosphorylase activity"/>
    <property type="evidence" value="ECO:0007669"/>
    <property type="project" value="InterPro"/>
</dbReference>
<evidence type="ECO:0000256" key="7">
    <source>
        <dbReference type="ARBA" id="ARBA00014680"/>
    </source>
</evidence>
<dbReference type="SUPFAM" id="SSF52418">
    <property type="entry name" value="Nucleoside phosphorylase/phosphoribosyltransferase catalytic domain"/>
    <property type="match status" value="1"/>
</dbReference>
<comment type="cofactor">
    <cofactor evidence="2">
        <name>K(+)</name>
        <dbReference type="ChEBI" id="CHEBI:29103"/>
    </cofactor>
</comment>
<sequence>MRMVDIIAKKRNNEELTKEEIEFFIKDYMSEKIPDYQVSALMMAIYYQGMTSSETAILTQAMVESGDQIDLSSIKGHKVDKHSTGGVGDKTTFIVAPLVAAAGIPVAKMSGRGLGHTGGTIDKLEAIPGFRVELTNDEFLSTVNEHKLAVVGQTGNLAPADKKLYALRDVTATVDSIPLIASSIMSKKIASGADSIVLDVKTGSGAFMKTLEDSKALAHEMVSIGNNLGRNTVAVISDMNQPLGYEIGNANEIKEAVEVLQGKKVNDLRTLGLELSAHMTILAGIYSTYEEAIKALEELIDNGSALEAFKGFIKAQGGDISVIDDLSKLPQANFEIEVKAKSTGFVHEIDAESVGVAAMYLGAGRATKDDQINHSVGITLTKKIGDKVEDGEVIAILHADKEDVTDVVDKMLQAYTIEDKQAVPNKMIYEVIRD</sequence>
<dbReference type="GO" id="GO:0006213">
    <property type="term" value="P:pyrimidine nucleoside metabolic process"/>
    <property type="evidence" value="ECO:0007669"/>
    <property type="project" value="InterPro"/>
</dbReference>
<dbReference type="InterPro" id="IPR035902">
    <property type="entry name" value="Nuc_phospho_transferase"/>
</dbReference>
<dbReference type="GO" id="GO:0006206">
    <property type="term" value="P:pyrimidine nucleobase metabolic process"/>
    <property type="evidence" value="ECO:0007669"/>
    <property type="project" value="InterPro"/>
</dbReference>
<evidence type="ECO:0000256" key="11">
    <source>
        <dbReference type="ARBA" id="ARBA00048525"/>
    </source>
</evidence>
<comment type="caution">
    <text evidence="13">The sequence shown here is derived from an EMBL/GenBank/DDBJ whole genome shotgun (WGS) entry which is preliminary data.</text>
</comment>
<evidence type="ECO:0000256" key="6">
    <source>
        <dbReference type="ARBA" id="ARBA00011889"/>
    </source>
</evidence>
<dbReference type="InterPro" id="IPR013102">
    <property type="entry name" value="PYNP_C"/>
</dbReference>
<dbReference type="InterPro" id="IPR017872">
    <property type="entry name" value="Pyrmidine_PPase_CS"/>
</dbReference>
<dbReference type="FunFam" id="3.40.1030.10:FF:000003">
    <property type="entry name" value="Pyrimidine-nucleoside phosphorylase"/>
    <property type="match status" value="1"/>
</dbReference>
<dbReference type="EC" id="2.4.2.2" evidence="6"/>
<dbReference type="GO" id="GO:0005829">
    <property type="term" value="C:cytosol"/>
    <property type="evidence" value="ECO:0007669"/>
    <property type="project" value="TreeGrafter"/>
</dbReference>
<dbReference type="NCBIfam" id="TIGR02644">
    <property type="entry name" value="Y_phosphoryl"/>
    <property type="match status" value="1"/>
</dbReference>
<comment type="similarity">
    <text evidence="4">Belongs to the thymidine/pyrimidine-nucleoside phosphorylase family.</text>
</comment>
<dbReference type="OrthoDB" id="9763887at2"/>
<dbReference type="PIRSF" id="PIRSF000478">
    <property type="entry name" value="TP_PyNP"/>
    <property type="match status" value="1"/>
</dbReference>
<protein>
    <recommendedName>
        <fullName evidence="7">Pyrimidine-nucleoside phosphorylase</fullName>
        <ecNumber evidence="6">2.4.2.2</ecNumber>
    </recommendedName>
</protein>
<dbReference type="RefSeq" id="WP_114353742.1">
    <property type="nucleotide sequence ID" value="NZ_QPJJ01000012.1"/>
</dbReference>
<comment type="catalytic activity">
    <reaction evidence="1">
        <text>2'-deoxyuridine + phosphate = 2-deoxy-alpha-D-ribose 1-phosphate + uracil</text>
        <dbReference type="Rhea" id="RHEA:22824"/>
        <dbReference type="ChEBI" id="CHEBI:16450"/>
        <dbReference type="ChEBI" id="CHEBI:17568"/>
        <dbReference type="ChEBI" id="CHEBI:43474"/>
        <dbReference type="ChEBI" id="CHEBI:57259"/>
        <dbReference type="EC" id="2.4.2.2"/>
    </reaction>
</comment>
<organism evidence="13 14">
    <name type="scientific">Saliterribacillus persicus</name>
    <dbReference type="NCBI Taxonomy" id="930114"/>
    <lineage>
        <taxon>Bacteria</taxon>
        <taxon>Bacillati</taxon>
        <taxon>Bacillota</taxon>
        <taxon>Bacilli</taxon>
        <taxon>Bacillales</taxon>
        <taxon>Bacillaceae</taxon>
        <taxon>Saliterribacillus</taxon>
    </lineage>
</organism>
<dbReference type="InterPro" id="IPR000312">
    <property type="entry name" value="Glycosyl_Trfase_fam3"/>
</dbReference>
<dbReference type="Pfam" id="PF02885">
    <property type="entry name" value="Glycos_trans_3N"/>
    <property type="match status" value="1"/>
</dbReference>
<proteinExistence type="inferred from homology"/>
<dbReference type="SUPFAM" id="SSF47648">
    <property type="entry name" value="Nucleoside phosphorylase/phosphoribosyltransferase N-terminal domain"/>
    <property type="match status" value="1"/>
</dbReference>
<dbReference type="Pfam" id="PF00591">
    <property type="entry name" value="Glycos_transf_3"/>
    <property type="match status" value="1"/>
</dbReference>
<evidence type="ECO:0000256" key="5">
    <source>
        <dbReference type="ARBA" id="ARBA00011738"/>
    </source>
</evidence>
<dbReference type="GO" id="GO:0009032">
    <property type="term" value="F:thymidine phosphorylase activity"/>
    <property type="evidence" value="ECO:0007669"/>
    <property type="project" value="TreeGrafter"/>
</dbReference>
<comment type="subunit">
    <text evidence="5">Homodimer.</text>
</comment>
<evidence type="ECO:0000256" key="3">
    <source>
        <dbReference type="ARBA" id="ARBA00003877"/>
    </source>
</evidence>
<accession>A0A368XAH6</accession>
<dbReference type="NCBIfam" id="NF004490">
    <property type="entry name" value="PRK05820.1"/>
    <property type="match status" value="1"/>
</dbReference>
<dbReference type="InterPro" id="IPR036320">
    <property type="entry name" value="Glycosyl_Trfase_fam3_N_dom_sf"/>
</dbReference>
<dbReference type="InterPro" id="IPR000053">
    <property type="entry name" value="Thymidine/pyrmidine_PPase"/>
</dbReference>
<comment type="function">
    <text evidence="3">Catalyzes phosphorolysis of the pyrimidine nucleosides uridine, thymidine and 2'-deoxyuridine with the formation of the corresponding pyrimidine base and ribose-1-phosphate.</text>
</comment>
<dbReference type="Gene3D" id="1.20.970.10">
    <property type="entry name" value="Transferase, Pyrimidine Nucleoside Phosphorylase, Chain C"/>
    <property type="match status" value="1"/>
</dbReference>